<feature type="transmembrane region" description="Helical" evidence="1">
    <location>
        <begin position="37"/>
        <end position="54"/>
    </location>
</feature>
<dbReference type="STRING" id="121224.E0VJ48"/>
<keyword evidence="1" id="KW-1133">Transmembrane helix</keyword>
<evidence type="ECO:0000313" key="4">
    <source>
        <dbReference type="EnsemblMetazoa" id="PHUM238590-PA"/>
    </source>
</evidence>
<dbReference type="EMBL" id="DS235219">
    <property type="protein sequence ID" value="EEB13404.1"/>
    <property type="molecule type" value="Genomic_DNA"/>
</dbReference>
<dbReference type="PANTHER" id="PTHR13527">
    <property type="entry name" value="SAYSVFN DOMAIN-CONTAINING PROTEIN 1"/>
    <property type="match status" value="1"/>
</dbReference>
<dbReference type="AlphaFoldDB" id="E0VJ48"/>
<dbReference type="RefSeq" id="XP_002426142.1">
    <property type="nucleotide sequence ID" value="XM_002426097.1"/>
</dbReference>
<keyword evidence="1" id="KW-0472">Membrane</keyword>
<accession>E0VJ48</accession>
<dbReference type="InParanoid" id="E0VJ48"/>
<dbReference type="CTD" id="8230418"/>
<sequence>MIYMSDANFGHAAKLFTLFARVIYFDIIYIQSIQIEFGFVYFVMSGLIFVYFNTRTGPKMKGEVSAYSVFNTGCEAIEGTFKAEYFEKQLNLIQHQS</sequence>
<dbReference type="VEuPathDB" id="VectorBase:PHUM238590"/>
<dbReference type="HOGENOM" id="CLU_2349185_0_0_1"/>
<dbReference type="InterPro" id="IPR019387">
    <property type="entry name" value="SAYSvFN_dom"/>
</dbReference>
<dbReference type="Pfam" id="PF10260">
    <property type="entry name" value="SAYSvFN"/>
    <property type="match status" value="1"/>
</dbReference>
<dbReference type="eggNOG" id="KOG3249">
    <property type="taxonomic scope" value="Eukaryota"/>
</dbReference>
<dbReference type="EnsemblMetazoa" id="PHUM238590-RA">
    <property type="protein sequence ID" value="PHUM238590-PA"/>
    <property type="gene ID" value="PHUM238590"/>
</dbReference>
<gene>
    <name evidence="4" type="primary">8230418</name>
    <name evidence="3" type="ORF">Phum_PHUM238590</name>
</gene>
<dbReference type="GeneID" id="8230418"/>
<keyword evidence="5" id="KW-1185">Reference proteome</keyword>
<feature type="domain" description="SAYSvFN" evidence="2">
    <location>
        <begin position="23"/>
        <end position="90"/>
    </location>
</feature>
<dbReference type="Proteomes" id="UP000009046">
    <property type="component" value="Unassembled WGS sequence"/>
</dbReference>
<evidence type="ECO:0000313" key="3">
    <source>
        <dbReference type="EMBL" id="EEB13404.1"/>
    </source>
</evidence>
<protein>
    <recommendedName>
        <fullName evidence="2">SAYSvFN domain-containing protein</fullName>
    </recommendedName>
</protein>
<evidence type="ECO:0000259" key="2">
    <source>
        <dbReference type="Pfam" id="PF10260"/>
    </source>
</evidence>
<keyword evidence="1" id="KW-0812">Transmembrane</keyword>
<proteinExistence type="predicted"/>
<evidence type="ECO:0000256" key="1">
    <source>
        <dbReference type="SAM" id="Phobius"/>
    </source>
</evidence>
<dbReference type="PANTHER" id="PTHR13527:SF0">
    <property type="entry name" value="SAYSVFN DOMAIN-CONTAINING PROTEIN 1"/>
    <property type="match status" value="1"/>
</dbReference>
<name>E0VJ48_PEDHC</name>
<dbReference type="OrthoDB" id="71310at2759"/>
<reference evidence="3" key="2">
    <citation type="submission" date="2007-04" db="EMBL/GenBank/DDBJ databases">
        <title>The genome of the human body louse.</title>
        <authorList>
            <consortium name="The Human Body Louse Genome Consortium"/>
            <person name="Kirkness E."/>
            <person name="Walenz B."/>
            <person name="Hass B."/>
            <person name="Bruggner R."/>
            <person name="Strausberg R."/>
        </authorList>
    </citation>
    <scope>NUCLEOTIDE SEQUENCE</scope>
    <source>
        <strain evidence="3">USDA</strain>
    </source>
</reference>
<dbReference type="InterPro" id="IPR039159">
    <property type="entry name" value="SAYSD1"/>
</dbReference>
<reference evidence="4" key="3">
    <citation type="submission" date="2020-05" db="UniProtKB">
        <authorList>
            <consortium name="EnsemblMetazoa"/>
        </authorList>
    </citation>
    <scope>IDENTIFICATION</scope>
    <source>
        <strain evidence="4">USDA</strain>
    </source>
</reference>
<organism>
    <name type="scientific">Pediculus humanus subsp. corporis</name>
    <name type="common">Body louse</name>
    <dbReference type="NCBI Taxonomy" id="121224"/>
    <lineage>
        <taxon>Eukaryota</taxon>
        <taxon>Metazoa</taxon>
        <taxon>Ecdysozoa</taxon>
        <taxon>Arthropoda</taxon>
        <taxon>Hexapoda</taxon>
        <taxon>Insecta</taxon>
        <taxon>Pterygota</taxon>
        <taxon>Neoptera</taxon>
        <taxon>Paraneoptera</taxon>
        <taxon>Psocodea</taxon>
        <taxon>Troctomorpha</taxon>
        <taxon>Phthiraptera</taxon>
        <taxon>Anoplura</taxon>
        <taxon>Pediculidae</taxon>
        <taxon>Pediculus</taxon>
    </lineage>
</organism>
<evidence type="ECO:0000313" key="5">
    <source>
        <dbReference type="Proteomes" id="UP000009046"/>
    </source>
</evidence>
<dbReference type="EMBL" id="AAZO01002769">
    <property type="status" value="NOT_ANNOTATED_CDS"/>
    <property type="molecule type" value="Genomic_DNA"/>
</dbReference>
<feature type="transmembrane region" description="Helical" evidence="1">
    <location>
        <begin position="12"/>
        <end position="31"/>
    </location>
</feature>
<reference evidence="3" key="1">
    <citation type="submission" date="2007-04" db="EMBL/GenBank/DDBJ databases">
        <title>Annotation of Pediculus humanus corporis strain USDA.</title>
        <authorList>
            <person name="Kirkness E."/>
            <person name="Hannick L."/>
            <person name="Hass B."/>
            <person name="Bruggner R."/>
            <person name="Lawson D."/>
            <person name="Bidwell S."/>
            <person name="Joardar V."/>
            <person name="Caler E."/>
            <person name="Walenz B."/>
            <person name="Inman J."/>
            <person name="Schobel S."/>
            <person name="Galinsky K."/>
            <person name="Amedeo P."/>
            <person name="Strausberg R."/>
        </authorList>
    </citation>
    <scope>NUCLEOTIDE SEQUENCE</scope>
    <source>
        <strain evidence="3">USDA</strain>
    </source>
</reference>
<dbReference type="KEGG" id="phu:Phum_PHUM238590"/>